<dbReference type="SUPFAM" id="SSF52047">
    <property type="entry name" value="RNI-like"/>
    <property type="match status" value="1"/>
</dbReference>
<dbReference type="EMBL" id="JBAHYK010000510">
    <property type="protein sequence ID" value="KAL0573397.1"/>
    <property type="molecule type" value="Genomic_DNA"/>
</dbReference>
<dbReference type="Gene3D" id="3.80.10.10">
    <property type="entry name" value="Ribonuclease Inhibitor"/>
    <property type="match status" value="1"/>
</dbReference>
<reference evidence="1 2" key="1">
    <citation type="submission" date="2024-02" db="EMBL/GenBank/DDBJ databases">
        <title>A draft genome for the cacao thread blight pathogen Marasmius crinis-equi.</title>
        <authorList>
            <person name="Cohen S.P."/>
            <person name="Baruah I.K."/>
            <person name="Amoako-Attah I."/>
            <person name="Bukari Y."/>
            <person name="Meinhardt L.W."/>
            <person name="Bailey B.A."/>
        </authorList>
    </citation>
    <scope>NUCLEOTIDE SEQUENCE [LARGE SCALE GENOMIC DNA]</scope>
    <source>
        <strain evidence="1 2">GH-76</strain>
    </source>
</reference>
<keyword evidence="2" id="KW-1185">Reference proteome</keyword>
<gene>
    <name evidence="1" type="ORF">V5O48_008571</name>
</gene>
<name>A0ABR3FE84_9AGAR</name>
<dbReference type="Proteomes" id="UP001465976">
    <property type="component" value="Unassembled WGS sequence"/>
</dbReference>
<evidence type="ECO:0000313" key="2">
    <source>
        <dbReference type="Proteomes" id="UP001465976"/>
    </source>
</evidence>
<protein>
    <submittedName>
        <fullName evidence="1">Uncharacterized protein</fullName>
    </submittedName>
</protein>
<accession>A0ABR3FE84</accession>
<organism evidence="1 2">
    <name type="scientific">Marasmius crinis-equi</name>
    <dbReference type="NCBI Taxonomy" id="585013"/>
    <lineage>
        <taxon>Eukaryota</taxon>
        <taxon>Fungi</taxon>
        <taxon>Dikarya</taxon>
        <taxon>Basidiomycota</taxon>
        <taxon>Agaricomycotina</taxon>
        <taxon>Agaricomycetes</taxon>
        <taxon>Agaricomycetidae</taxon>
        <taxon>Agaricales</taxon>
        <taxon>Marasmiineae</taxon>
        <taxon>Marasmiaceae</taxon>
        <taxon>Marasmius</taxon>
    </lineage>
</organism>
<evidence type="ECO:0000313" key="1">
    <source>
        <dbReference type="EMBL" id="KAL0573397.1"/>
    </source>
</evidence>
<comment type="caution">
    <text evidence="1">The sequence shown here is derived from an EMBL/GenBank/DDBJ whole genome shotgun (WGS) entry which is preliminary data.</text>
</comment>
<sequence length="492" mass="54623">MWSTPYFKYRELAKQMLKHAKSSPLNLEWNVETTLPFITGAHLEQMSLLREALSHSSRFASLKICAVLPDPSRTAFGLLASRTLSRTLVHSLSKMTQPMPSLRSIAIYCSPSWGVISLPSDFLGGSAPLLTRLDFVECPVPWRSPIMRNLTSLSLTLHSQAMTYTLRDILDGLKGMPRLEELHLRHCLPSSTSPTQTSLGSRAELPRLQDINITSSSLHTCCELLEGISFPKTTSIFIGCLESPTVTYIADDHYDALFSYFAGLLSEAHCSDDGHPRAIKSLQLRFGGGKTEGRLSLKAWNVSPNAECIPNTTAITCPPNLHLELDYQDQWRMVRNVKAMLGSLPQLRTFMVDIQQDLGAGVLVSCLEKSNLLESVCLRQKAPFEKFIEALGDGLRAANSTVFLPALTSLQLYEVDFGGGSSRRNLMQPLVEMLKLREEGGVPIEKVWLKRVENLNLNDLEKQVHGVVGSEWVGGRDRLRHSAQHLSKGTVV</sequence>
<dbReference type="InterPro" id="IPR032675">
    <property type="entry name" value="LRR_dom_sf"/>
</dbReference>
<proteinExistence type="predicted"/>